<organism evidence="1 2">
    <name type="scientific">Schistosoma japonicum</name>
    <name type="common">Blood fluke</name>
    <dbReference type="NCBI Taxonomy" id="6182"/>
    <lineage>
        <taxon>Eukaryota</taxon>
        <taxon>Metazoa</taxon>
        <taxon>Spiralia</taxon>
        <taxon>Lophotrochozoa</taxon>
        <taxon>Platyhelminthes</taxon>
        <taxon>Trematoda</taxon>
        <taxon>Digenea</taxon>
        <taxon>Strigeidida</taxon>
        <taxon>Schistosomatoidea</taxon>
        <taxon>Schistosomatidae</taxon>
        <taxon>Schistosoma</taxon>
    </lineage>
</organism>
<evidence type="ECO:0000313" key="1">
    <source>
        <dbReference type="EMBL" id="TNN04676.1"/>
    </source>
</evidence>
<accession>A0A4Z2CKG2</accession>
<gene>
    <name evidence="1" type="ORF">EWB00_000550</name>
</gene>
<keyword evidence="2" id="KW-1185">Reference proteome</keyword>
<comment type="caution">
    <text evidence="1">The sequence shown here is derived from an EMBL/GenBank/DDBJ whole genome shotgun (WGS) entry which is preliminary data.</text>
</comment>
<evidence type="ECO:0000313" key="2">
    <source>
        <dbReference type="Proteomes" id="UP000311919"/>
    </source>
</evidence>
<feature type="non-terminal residue" evidence="1">
    <location>
        <position position="1"/>
    </location>
</feature>
<sequence>SLSHCGIAEKECPDWTIVLATDTGEDGKLISPKPKEYPSEGTIKSTTEEWVDPGMQNLSDANLELET</sequence>
<reference evidence="1 2" key="1">
    <citation type="submission" date="2019-03" db="EMBL/GenBank/DDBJ databases">
        <title>An improved genome assembly of the fluke Schistosoma japonicum.</title>
        <authorList>
            <person name="Hu W."/>
            <person name="Luo F."/>
            <person name="Yin M."/>
            <person name="Mo X."/>
            <person name="Sun C."/>
            <person name="Wu Q."/>
            <person name="Zhu B."/>
            <person name="Xiang M."/>
            <person name="Wang J."/>
            <person name="Wang Y."/>
            <person name="Zhang T."/>
            <person name="Xu B."/>
            <person name="Zheng H."/>
            <person name="Feng Z."/>
        </authorList>
    </citation>
    <scope>NUCLEOTIDE SEQUENCE [LARGE SCALE GENOMIC DNA]</scope>
    <source>
        <strain evidence="1">HuSjv2</strain>
        <tissue evidence="1">Worms</tissue>
    </source>
</reference>
<name>A0A4Z2CKG2_SCHJA</name>
<dbReference type="EMBL" id="SKCS01001172">
    <property type="protein sequence ID" value="TNN04676.1"/>
    <property type="molecule type" value="Genomic_DNA"/>
</dbReference>
<dbReference type="Proteomes" id="UP000311919">
    <property type="component" value="Unassembled WGS sequence"/>
</dbReference>
<dbReference type="AlphaFoldDB" id="A0A4Z2CKG2"/>
<proteinExistence type="predicted"/>
<protein>
    <submittedName>
        <fullName evidence="1">Uncharacterized protein</fullName>
    </submittedName>
</protein>